<dbReference type="Gene3D" id="3.40.470.10">
    <property type="entry name" value="Uracil-DNA glycosylase-like domain"/>
    <property type="match status" value="1"/>
</dbReference>
<accession>A0ABP7C5B8</accession>
<gene>
    <name evidence="2" type="ORF">GCM10022267_76890</name>
</gene>
<comment type="caution">
    <text evidence="2">The sequence shown here is derived from an EMBL/GenBank/DDBJ whole genome shotgun (WGS) entry which is preliminary data.</text>
</comment>
<organism evidence="2 3">
    <name type="scientific">Lentzea roselyniae</name>
    <dbReference type="NCBI Taxonomy" id="531940"/>
    <lineage>
        <taxon>Bacteria</taxon>
        <taxon>Bacillati</taxon>
        <taxon>Actinomycetota</taxon>
        <taxon>Actinomycetes</taxon>
        <taxon>Pseudonocardiales</taxon>
        <taxon>Pseudonocardiaceae</taxon>
        <taxon>Lentzea</taxon>
    </lineage>
</organism>
<protein>
    <recommendedName>
        <fullName evidence="4">Uracil DNA glycosylase superfamily protein</fullName>
    </recommendedName>
</protein>
<evidence type="ECO:0000313" key="2">
    <source>
        <dbReference type="EMBL" id="GAA3678749.1"/>
    </source>
</evidence>
<dbReference type="InterPro" id="IPR036895">
    <property type="entry name" value="Uracil-DNA_glycosylase-like_sf"/>
</dbReference>
<evidence type="ECO:0008006" key="4">
    <source>
        <dbReference type="Google" id="ProtNLM"/>
    </source>
</evidence>
<dbReference type="EMBL" id="BAABBE010000034">
    <property type="protein sequence ID" value="GAA3678749.1"/>
    <property type="molecule type" value="Genomic_DNA"/>
</dbReference>
<evidence type="ECO:0000256" key="1">
    <source>
        <dbReference type="SAM" id="MobiDB-lite"/>
    </source>
</evidence>
<feature type="region of interest" description="Disordered" evidence="1">
    <location>
        <begin position="159"/>
        <end position="179"/>
    </location>
</feature>
<proteinExistence type="predicted"/>
<sequence length="179" mass="19604">MPYPDPEFGGIHARALFLLDSPGPRAKLETGGSGLLSIDNDDPSAARAHTAYRTFRIDRGLCLHWNVCPFPTAKDQSSTSERTRAARYTRELLDLLPRLELVTLLGRAAEDGWRRADIRQNHLVVLDGPHPSNRGINAVAGNAERFQSTMRAVAVHLAQPPRLSGNRPAAHSQDAADGR</sequence>
<name>A0ABP7C5B8_9PSEU</name>
<dbReference type="Proteomes" id="UP001500711">
    <property type="component" value="Unassembled WGS sequence"/>
</dbReference>
<evidence type="ECO:0000313" key="3">
    <source>
        <dbReference type="Proteomes" id="UP001500711"/>
    </source>
</evidence>
<reference evidence="3" key="1">
    <citation type="journal article" date="2019" name="Int. J. Syst. Evol. Microbiol.">
        <title>The Global Catalogue of Microorganisms (GCM) 10K type strain sequencing project: providing services to taxonomists for standard genome sequencing and annotation.</title>
        <authorList>
            <consortium name="The Broad Institute Genomics Platform"/>
            <consortium name="The Broad Institute Genome Sequencing Center for Infectious Disease"/>
            <person name="Wu L."/>
            <person name="Ma J."/>
        </authorList>
    </citation>
    <scope>NUCLEOTIDE SEQUENCE [LARGE SCALE GENOMIC DNA]</scope>
    <source>
        <strain evidence="3">JCM 17494</strain>
    </source>
</reference>
<dbReference type="SUPFAM" id="SSF52141">
    <property type="entry name" value="Uracil-DNA glycosylase-like"/>
    <property type="match status" value="1"/>
</dbReference>
<keyword evidence="3" id="KW-1185">Reference proteome</keyword>